<sequence length="286" mass="32953">MKTTHSNFAVTKIFLIIFLLSNSIVHAIEQGKRTPLNYTIILDLSDRVMQDHQLEKDMLLIEEMFKVFETQARRGLILTSKDRFSVKIIPQNGSPLNVNYYENKLQIYLDEVAVKDKNTVISNFASTLPSTLKELLKASKYGETNRDYFGVDIWSYLLNIGNSFEKIGYNNVALIITDGYFDFEKKDHVLKAENRFTSTQFIKKLKGIDWASIANEKDYGLIPITLSSHVNWIVSGIESKNSLDILQTKKITYIWEKWLKESGATDYHFILNSSARQMSSQLLEQL</sequence>
<reference evidence="1" key="1">
    <citation type="journal article" date="2014" name="Int. J. Syst. Evol. Microbiol.">
        <title>Complete genome sequence of Corynebacterium casei LMG S-19264T (=DSM 44701T), isolated from a smear-ripened cheese.</title>
        <authorList>
            <consortium name="US DOE Joint Genome Institute (JGI-PGF)"/>
            <person name="Walter F."/>
            <person name="Albersmeier A."/>
            <person name="Kalinowski J."/>
            <person name="Ruckert C."/>
        </authorList>
    </citation>
    <scope>NUCLEOTIDE SEQUENCE</scope>
    <source>
        <strain evidence="1">CGMCC 1.12751</strain>
    </source>
</reference>
<organism evidence="1 2">
    <name type="scientific">Bizionia arctica</name>
    <dbReference type="NCBI Taxonomy" id="1495645"/>
    <lineage>
        <taxon>Bacteria</taxon>
        <taxon>Pseudomonadati</taxon>
        <taxon>Bacteroidota</taxon>
        <taxon>Flavobacteriia</taxon>
        <taxon>Flavobacteriales</taxon>
        <taxon>Flavobacteriaceae</taxon>
        <taxon>Bizionia</taxon>
    </lineage>
</organism>
<comment type="caution">
    <text evidence="1">The sequence shown here is derived from an EMBL/GenBank/DDBJ whole genome shotgun (WGS) entry which is preliminary data.</text>
</comment>
<protein>
    <submittedName>
        <fullName evidence="1">Uncharacterized protein</fullName>
    </submittedName>
</protein>
<dbReference type="RefSeq" id="WP_188465163.1">
    <property type="nucleotide sequence ID" value="NZ_BMFQ01000003.1"/>
</dbReference>
<name>A0A917GNC7_9FLAO</name>
<accession>A0A917GNC7</accession>
<dbReference type="Proteomes" id="UP000625976">
    <property type="component" value="Unassembled WGS sequence"/>
</dbReference>
<evidence type="ECO:0000313" key="2">
    <source>
        <dbReference type="Proteomes" id="UP000625976"/>
    </source>
</evidence>
<keyword evidence="2" id="KW-1185">Reference proteome</keyword>
<evidence type="ECO:0000313" key="1">
    <source>
        <dbReference type="EMBL" id="GGG51831.1"/>
    </source>
</evidence>
<proteinExistence type="predicted"/>
<gene>
    <name evidence="1" type="ORF">GCM10010976_23750</name>
</gene>
<dbReference type="EMBL" id="BMFQ01000003">
    <property type="protein sequence ID" value="GGG51831.1"/>
    <property type="molecule type" value="Genomic_DNA"/>
</dbReference>
<dbReference type="AlphaFoldDB" id="A0A917GNC7"/>
<reference evidence="1" key="2">
    <citation type="submission" date="2020-09" db="EMBL/GenBank/DDBJ databases">
        <authorList>
            <person name="Sun Q."/>
            <person name="Zhou Y."/>
        </authorList>
    </citation>
    <scope>NUCLEOTIDE SEQUENCE</scope>
    <source>
        <strain evidence="1">CGMCC 1.12751</strain>
    </source>
</reference>